<evidence type="ECO:0000313" key="2">
    <source>
        <dbReference type="Proteomes" id="UP000478052"/>
    </source>
</evidence>
<evidence type="ECO:0000313" key="1">
    <source>
        <dbReference type="EMBL" id="KAF0772058.1"/>
    </source>
</evidence>
<proteinExistence type="predicted"/>
<accession>A0A6G0ZLT6</accession>
<gene>
    <name evidence="1" type="ORF">FWK35_00007913</name>
</gene>
<dbReference type="Proteomes" id="UP000478052">
    <property type="component" value="Unassembled WGS sequence"/>
</dbReference>
<comment type="caution">
    <text evidence="1">The sequence shown here is derived from an EMBL/GenBank/DDBJ whole genome shotgun (WGS) entry which is preliminary data.</text>
</comment>
<dbReference type="AlphaFoldDB" id="A0A6G0ZLT6"/>
<dbReference type="EMBL" id="VUJU01000218">
    <property type="protein sequence ID" value="KAF0772058.1"/>
    <property type="molecule type" value="Genomic_DNA"/>
</dbReference>
<name>A0A6G0ZLT6_APHCR</name>
<keyword evidence="2" id="KW-1185">Reference proteome</keyword>
<sequence>MCCLRLIHGRHSKFSFTSFNSLLLVLILK</sequence>
<organism evidence="1 2">
    <name type="scientific">Aphis craccivora</name>
    <name type="common">Cowpea aphid</name>
    <dbReference type="NCBI Taxonomy" id="307492"/>
    <lineage>
        <taxon>Eukaryota</taxon>
        <taxon>Metazoa</taxon>
        <taxon>Ecdysozoa</taxon>
        <taxon>Arthropoda</taxon>
        <taxon>Hexapoda</taxon>
        <taxon>Insecta</taxon>
        <taxon>Pterygota</taxon>
        <taxon>Neoptera</taxon>
        <taxon>Paraneoptera</taxon>
        <taxon>Hemiptera</taxon>
        <taxon>Sternorrhyncha</taxon>
        <taxon>Aphidomorpha</taxon>
        <taxon>Aphidoidea</taxon>
        <taxon>Aphididae</taxon>
        <taxon>Aphidini</taxon>
        <taxon>Aphis</taxon>
        <taxon>Aphis</taxon>
    </lineage>
</organism>
<protein>
    <submittedName>
        <fullName evidence="1">Uncharacterized protein</fullName>
    </submittedName>
</protein>
<reference evidence="1 2" key="1">
    <citation type="submission" date="2019-08" db="EMBL/GenBank/DDBJ databases">
        <title>Whole genome of Aphis craccivora.</title>
        <authorList>
            <person name="Voronova N.V."/>
            <person name="Shulinski R.S."/>
            <person name="Bandarenka Y.V."/>
            <person name="Zhorov D.G."/>
            <person name="Warner D."/>
        </authorList>
    </citation>
    <scope>NUCLEOTIDE SEQUENCE [LARGE SCALE GENOMIC DNA]</scope>
    <source>
        <strain evidence="1">180601</strain>
        <tissue evidence="1">Whole Body</tissue>
    </source>
</reference>